<dbReference type="SUPFAM" id="SSF48576">
    <property type="entry name" value="Terpenoid synthases"/>
    <property type="match status" value="1"/>
</dbReference>
<dbReference type="SFLD" id="SFLDS00005">
    <property type="entry name" value="Isoprenoid_Synthase_Type_I"/>
    <property type="match status" value="1"/>
</dbReference>
<name>A0A917TZC5_9ACTN</name>
<reference evidence="4" key="1">
    <citation type="journal article" date="2014" name="Int. J. Syst. Evol. Microbiol.">
        <title>Complete genome sequence of Corynebacterium casei LMG S-19264T (=DSM 44701T), isolated from a smear-ripened cheese.</title>
        <authorList>
            <consortium name="US DOE Joint Genome Institute (JGI-PGF)"/>
            <person name="Walter F."/>
            <person name="Albersmeier A."/>
            <person name="Kalinowski J."/>
            <person name="Ruckert C."/>
        </authorList>
    </citation>
    <scope>NUCLEOTIDE SEQUENCE</scope>
    <source>
        <strain evidence="4">JCM 19831</strain>
    </source>
</reference>
<dbReference type="AlphaFoldDB" id="A0A917TZC5"/>
<dbReference type="GO" id="GO:0046872">
    <property type="term" value="F:metal ion binding"/>
    <property type="evidence" value="ECO:0007669"/>
    <property type="project" value="UniProtKB-KW"/>
</dbReference>
<dbReference type="CDD" id="cd00685">
    <property type="entry name" value="Trans_IPPS_HT"/>
    <property type="match status" value="1"/>
</dbReference>
<keyword evidence="3" id="KW-0808">Transferase</keyword>
<reference evidence="4" key="2">
    <citation type="submission" date="2020-09" db="EMBL/GenBank/DDBJ databases">
        <authorList>
            <person name="Sun Q."/>
            <person name="Ohkuma M."/>
        </authorList>
    </citation>
    <scope>NUCLEOTIDE SEQUENCE</scope>
    <source>
        <strain evidence="4">JCM 19831</strain>
    </source>
</reference>
<dbReference type="Proteomes" id="UP000642070">
    <property type="component" value="Unassembled WGS sequence"/>
</dbReference>
<dbReference type="PANTHER" id="PTHR12001">
    <property type="entry name" value="GERANYLGERANYL PYROPHOSPHATE SYNTHASE"/>
    <property type="match status" value="1"/>
</dbReference>
<keyword evidence="2" id="KW-0460">Magnesium</keyword>
<evidence type="ECO:0000256" key="3">
    <source>
        <dbReference type="RuleBase" id="RU004466"/>
    </source>
</evidence>
<keyword evidence="1" id="KW-0479">Metal-binding</keyword>
<organism evidence="4 5">
    <name type="scientific">Dactylosporangium sucinum</name>
    <dbReference type="NCBI Taxonomy" id="1424081"/>
    <lineage>
        <taxon>Bacteria</taxon>
        <taxon>Bacillati</taxon>
        <taxon>Actinomycetota</taxon>
        <taxon>Actinomycetes</taxon>
        <taxon>Micromonosporales</taxon>
        <taxon>Micromonosporaceae</taxon>
        <taxon>Dactylosporangium</taxon>
    </lineage>
</organism>
<evidence type="ECO:0000256" key="2">
    <source>
        <dbReference type="ARBA" id="ARBA00022842"/>
    </source>
</evidence>
<dbReference type="EMBL" id="BMPI01000025">
    <property type="protein sequence ID" value="GGM42770.1"/>
    <property type="molecule type" value="Genomic_DNA"/>
</dbReference>
<dbReference type="InterPro" id="IPR033749">
    <property type="entry name" value="Polyprenyl_synt_CS"/>
</dbReference>
<dbReference type="InterPro" id="IPR008949">
    <property type="entry name" value="Isoprenoid_synthase_dom_sf"/>
</dbReference>
<gene>
    <name evidence="4" type="ORF">GCM10007977_050410</name>
</gene>
<protein>
    <submittedName>
        <fullName evidence="4">Dimethylallyltransferase</fullName>
    </submittedName>
</protein>
<evidence type="ECO:0000313" key="5">
    <source>
        <dbReference type="Proteomes" id="UP000642070"/>
    </source>
</evidence>
<dbReference type="PANTHER" id="PTHR12001:SF86">
    <property type="entry name" value="GERANYLGERANYL DIPHOSPHATE SYNTHASE"/>
    <property type="match status" value="1"/>
</dbReference>
<accession>A0A917TZC5</accession>
<dbReference type="InterPro" id="IPR000092">
    <property type="entry name" value="Polyprenyl_synt"/>
</dbReference>
<dbReference type="RefSeq" id="WP_229835814.1">
    <property type="nucleotide sequence ID" value="NZ_BMPI01000025.1"/>
</dbReference>
<keyword evidence="5" id="KW-1185">Reference proteome</keyword>
<proteinExistence type="inferred from homology"/>
<evidence type="ECO:0000256" key="1">
    <source>
        <dbReference type="ARBA" id="ARBA00022723"/>
    </source>
</evidence>
<evidence type="ECO:0000313" key="4">
    <source>
        <dbReference type="EMBL" id="GGM42770.1"/>
    </source>
</evidence>
<comment type="caution">
    <text evidence="4">The sequence shown here is derived from an EMBL/GenBank/DDBJ whole genome shotgun (WGS) entry which is preliminary data.</text>
</comment>
<sequence length="337" mass="35366">MTIAPVACLDQVPALVEPRIRDLLGRLDPRNQRVGAYQLGYCDADGAPTAAGGKGIRPALALLSARAAGHPPERGTAAAAAVELAHNFSLLHDDVMDQDTMRRHRPTAWAVFGTAAAILAGDALMILAHDALAGDSRPGGAQAARRLDADVHRLIAGQAADLEFERRDDVSLDECLAMAADKTAALMSCACTLGALLCGAPAALTQGLSRFGVHLGMSFQLVDDQLGIWGEPGRTGKPVGSDLRARKKSVPIVHALTSGTAAGDALRSLYASTHELQEADLMTASRLLEESGSRDWVQDQADRHLAGALDELAALDLPADVHDDLVGLARLVTGRDH</sequence>
<dbReference type="Gene3D" id="1.10.600.10">
    <property type="entry name" value="Farnesyl Diphosphate Synthase"/>
    <property type="match status" value="1"/>
</dbReference>
<dbReference type="Pfam" id="PF00348">
    <property type="entry name" value="polyprenyl_synt"/>
    <property type="match status" value="1"/>
</dbReference>
<dbReference type="SFLD" id="SFLDG01017">
    <property type="entry name" value="Polyprenyl_Transferase_Like"/>
    <property type="match status" value="1"/>
</dbReference>
<comment type="similarity">
    <text evidence="3">Belongs to the FPP/GGPP synthase family.</text>
</comment>
<dbReference type="PROSITE" id="PS00723">
    <property type="entry name" value="POLYPRENYL_SYNTHASE_1"/>
    <property type="match status" value="1"/>
</dbReference>
<dbReference type="GO" id="GO:0004659">
    <property type="term" value="F:prenyltransferase activity"/>
    <property type="evidence" value="ECO:0007669"/>
    <property type="project" value="InterPro"/>
</dbReference>
<dbReference type="GO" id="GO:0008299">
    <property type="term" value="P:isoprenoid biosynthetic process"/>
    <property type="evidence" value="ECO:0007669"/>
    <property type="project" value="InterPro"/>
</dbReference>